<feature type="transmembrane region" description="Helical" evidence="1">
    <location>
        <begin position="39"/>
        <end position="57"/>
    </location>
</feature>
<dbReference type="EMBL" id="KK100304">
    <property type="protein sequence ID" value="KIZ07017.1"/>
    <property type="molecule type" value="Genomic_DNA"/>
</dbReference>
<dbReference type="GeneID" id="25727046"/>
<protein>
    <submittedName>
        <fullName evidence="2">Uncharacterized protein</fullName>
    </submittedName>
</protein>
<organism evidence="2 3">
    <name type="scientific">Monoraphidium neglectum</name>
    <dbReference type="NCBI Taxonomy" id="145388"/>
    <lineage>
        <taxon>Eukaryota</taxon>
        <taxon>Viridiplantae</taxon>
        <taxon>Chlorophyta</taxon>
        <taxon>core chlorophytes</taxon>
        <taxon>Chlorophyceae</taxon>
        <taxon>CS clade</taxon>
        <taxon>Sphaeropleales</taxon>
        <taxon>Selenastraceae</taxon>
        <taxon>Monoraphidium</taxon>
    </lineage>
</organism>
<keyword evidence="3" id="KW-1185">Reference proteome</keyword>
<reference evidence="2 3" key="1">
    <citation type="journal article" date="2013" name="BMC Genomics">
        <title>Reconstruction of the lipid metabolism for the microalga Monoraphidium neglectum from its genome sequence reveals characteristics suitable for biofuel production.</title>
        <authorList>
            <person name="Bogen C."/>
            <person name="Al-Dilaimi A."/>
            <person name="Albersmeier A."/>
            <person name="Wichmann J."/>
            <person name="Grundmann M."/>
            <person name="Rupp O."/>
            <person name="Lauersen K.J."/>
            <person name="Blifernez-Klassen O."/>
            <person name="Kalinowski J."/>
            <person name="Goesmann A."/>
            <person name="Mussgnug J.H."/>
            <person name="Kruse O."/>
        </authorList>
    </citation>
    <scope>NUCLEOTIDE SEQUENCE [LARGE SCALE GENOMIC DNA]</scope>
    <source>
        <strain evidence="2 3">SAG 48.87</strain>
    </source>
</reference>
<dbReference type="KEGG" id="mng:MNEG_0928"/>
<keyword evidence="1" id="KW-0472">Membrane</keyword>
<feature type="non-terminal residue" evidence="2">
    <location>
        <position position="74"/>
    </location>
</feature>
<evidence type="ECO:0000256" key="1">
    <source>
        <dbReference type="SAM" id="Phobius"/>
    </source>
</evidence>
<evidence type="ECO:0000313" key="2">
    <source>
        <dbReference type="EMBL" id="KIZ07017.1"/>
    </source>
</evidence>
<keyword evidence="1" id="KW-0812">Transmembrane</keyword>
<proteinExistence type="predicted"/>
<dbReference type="AlphaFoldDB" id="A0A0D2N3S9"/>
<sequence length="74" mass="7752">MMIGCRGAVDDSRTSPFESYAHYSFEEPMPLGRRRSSPVVALVLAATLLLTGLARPLSAAMGAPSNGSWGSQPG</sequence>
<gene>
    <name evidence="2" type="ORF">MNEG_0928</name>
</gene>
<dbReference type="Proteomes" id="UP000054498">
    <property type="component" value="Unassembled WGS sequence"/>
</dbReference>
<evidence type="ECO:0000313" key="3">
    <source>
        <dbReference type="Proteomes" id="UP000054498"/>
    </source>
</evidence>
<name>A0A0D2N3S9_9CHLO</name>
<dbReference type="RefSeq" id="XP_013906036.1">
    <property type="nucleotide sequence ID" value="XM_014050582.1"/>
</dbReference>
<accession>A0A0D2N3S9</accession>
<keyword evidence="1" id="KW-1133">Transmembrane helix</keyword>